<comment type="caution">
    <text evidence="6">The sequence shown here is derived from an EMBL/GenBank/DDBJ whole genome shotgun (WGS) entry which is preliminary data.</text>
</comment>
<dbReference type="FunFam" id="3.40.50.300:FF:000032">
    <property type="entry name" value="Export ABC transporter ATP-binding protein"/>
    <property type="match status" value="1"/>
</dbReference>
<comment type="similarity">
    <text evidence="4">Belongs to the ABC transporter superfamily. Macrolide exporter (TC 3.A.1.122) family.</text>
</comment>
<evidence type="ECO:0000256" key="3">
    <source>
        <dbReference type="ARBA" id="ARBA00022840"/>
    </source>
</evidence>
<name>A0A395M5J7_9BACT</name>
<dbReference type="Gene3D" id="3.40.50.300">
    <property type="entry name" value="P-loop containing nucleotide triphosphate hydrolases"/>
    <property type="match status" value="1"/>
</dbReference>
<dbReference type="PANTHER" id="PTHR24220:SF689">
    <property type="entry name" value="LIPOPROTEIN-RELEASING SYSTEM ATP-BINDING PROTEIN LOLD"/>
    <property type="match status" value="1"/>
</dbReference>
<dbReference type="GO" id="GO:0016887">
    <property type="term" value="F:ATP hydrolysis activity"/>
    <property type="evidence" value="ECO:0007669"/>
    <property type="project" value="InterPro"/>
</dbReference>
<dbReference type="GO" id="GO:0022857">
    <property type="term" value="F:transmembrane transporter activity"/>
    <property type="evidence" value="ECO:0007669"/>
    <property type="project" value="TreeGrafter"/>
</dbReference>
<evidence type="ECO:0000259" key="5">
    <source>
        <dbReference type="PROSITE" id="PS50893"/>
    </source>
</evidence>
<gene>
    <name evidence="6" type="ORF">D0433_00955</name>
</gene>
<keyword evidence="3 6" id="KW-0067">ATP-binding</keyword>
<dbReference type="InterPro" id="IPR017871">
    <property type="entry name" value="ABC_transporter-like_CS"/>
</dbReference>
<dbReference type="Pfam" id="PF00005">
    <property type="entry name" value="ABC_tran"/>
    <property type="match status" value="1"/>
</dbReference>
<keyword evidence="1" id="KW-0813">Transport</keyword>
<evidence type="ECO:0000256" key="1">
    <source>
        <dbReference type="ARBA" id="ARBA00022448"/>
    </source>
</evidence>
<dbReference type="AlphaFoldDB" id="A0A395M5J7"/>
<dbReference type="InterPro" id="IPR003439">
    <property type="entry name" value="ABC_transporter-like_ATP-bd"/>
</dbReference>
<evidence type="ECO:0000256" key="2">
    <source>
        <dbReference type="ARBA" id="ARBA00022741"/>
    </source>
</evidence>
<dbReference type="GO" id="GO:0005524">
    <property type="term" value="F:ATP binding"/>
    <property type="evidence" value="ECO:0007669"/>
    <property type="project" value="UniProtKB-KW"/>
</dbReference>
<dbReference type="InterPro" id="IPR017911">
    <property type="entry name" value="MacB-like_ATP-bd"/>
</dbReference>
<dbReference type="CDD" id="cd03255">
    <property type="entry name" value="ABC_MJ0796_LolCDE_FtsE"/>
    <property type="match status" value="1"/>
</dbReference>
<evidence type="ECO:0000256" key="4">
    <source>
        <dbReference type="ARBA" id="ARBA00038388"/>
    </source>
</evidence>
<organism evidence="6 7">
    <name type="scientific">Candidatus Thermochlorobacter aerophilus</name>
    <dbReference type="NCBI Taxonomy" id="1868324"/>
    <lineage>
        <taxon>Bacteria</taxon>
        <taxon>Pseudomonadati</taxon>
        <taxon>Chlorobiota</taxon>
        <taxon>Chlorobiia</taxon>
        <taxon>Chlorobiales</taxon>
        <taxon>Candidatus Thermochlorobacteriaceae</taxon>
        <taxon>Candidatus Thermochlorobacter</taxon>
    </lineage>
</organism>
<dbReference type="PANTHER" id="PTHR24220">
    <property type="entry name" value="IMPORT ATP-BINDING PROTEIN"/>
    <property type="match status" value="1"/>
</dbReference>
<dbReference type="GO" id="GO:0098796">
    <property type="term" value="C:membrane protein complex"/>
    <property type="evidence" value="ECO:0007669"/>
    <property type="project" value="UniProtKB-ARBA"/>
</dbReference>
<proteinExistence type="inferred from homology"/>
<dbReference type="EMBL" id="PHFL01000007">
    <property type="protein sequence ID" value="RFM25224.1"/>
    <property type="molecule type" value="Genomic_DNA"/>
</dbReference>
<dbReference type="SMART" id="SM00382">
    <property type="entry name" value="AAA"/>
    <property type="match status" value="1"/>
</dbReference>
<evidence type="ECO:0000313" key="6">
    <source>
        <dbReference type="EMBL" id="RFM25224.1"/>
    </source>
</evidence>
<reference evidence="6 7" key="1">
    <citation type="journal article" date="2011" name="ISME J.">
        <title>Community ecology of hot spring cyanobacterial mats: predominant populations and their functional potential.</title>
        <authorList>
            <person name="Klatt C.G."/>
            <person name="Wood J.M."/>
            <person name="Rusch D.B."/>
            <person name="Bateson M.M."/>
            <person name="Hamamura N."/>
            <person name="Heidelberg J.F."/>
            <person name="Grossman A.R."/>
            <person name="Bhaya D."/>
            <person name="Cohan F.M."/>
            <person name="Kuhl M."/>
            <person name="Bryant D.A."/>
            <person name="Ward D.M."/>
        </authorList>
    </citation>
    <scope>NUCLEOTIDE SEQUENCE [LARGE SCALE GENOMIC DNA]</scope>
    <source>
        <strain evidence="6">OS</strain>
    </source>
</reference>
<dbReference type="SUPFAM" id="SSF52540">
    <property type="entry name" value="P-loop containing nucleoside triphosphate hydrolases"/>
    <property type="match status" value="1"/>
</dbReference>
<sequence length="240" mass="26323">MTHPVLDAHNIFKTYRPKGREPVEILKGVSLAVRENEIVTIVGASGSGKTTLLNILGTLDLPDAGTLLFQGKDIISGSRAFLSAEELAAFRNQNIGFVFQFHHLLEDFTALENVAMPKFIATGNMKLAKAEAEALLVSVGLKDRLHHLPSELSGGEQQRVAVARALINRPPLVLADEPSGNLDSYNSEKLYDLMVELSRTYRTSFVIATHNTQYAMLSDRCLQMKDGQLSPFSSRVVAES</sequence>
<protein>
    <submittedName>
        <fullName evidence="6">ABC transporter ATP-binding protein</fullName>
    </submittedName>
</protein>
<dbReference type="Proteomes" id="UP000266389">
    <property type="component" value="Unassembled WGS sequence"/>
</dbReference>
<dbReference type="InterPro" id="IPR015854">
    <property type="entry name" value="ABC_transpr_LolD-like"/>
</dbReference>
<accession>A0A395M5J7</accession>
<keyword evidence="2" id="KW-0547">Nucleotide-binding</keyword>
<dbReference type="GO" id="GO:0005886">
    <property type="term" value="C:plasma membrane"/>
    <property type="evidence" value="ECO:0007669"/>
    <property type="project" value="TreeGrafter"/>
</dbReference>
<evidence type="ECO:0000313" key="7">
    <source>
        <dbReference type="Proteomes" id="UP000266389"/>
    </source>
</evidence>
<dbReference type="InterPro" id="IPR003593">
    <property type="entry name" value="AAA+_ATPase"/>
</dbReference>
<dbReference type="PROSITE" id="PS50893">
    <property type="entry name" value="ABC_TRANSPORTER_2"/>
    <property type="match status" value="1"/>
</dbReference>
<dbReference type="PROSITE" id="PS00211">
    <property type="entry name" value="ABC_TRANSPORTER_1"/>
    <property type="match status" value="1"/>
</dbReference>
<dbReference type="InterPro" id="IPR027417">
    <property type="entry name" value="P-loop_NTPase"/>
</dbReference>
<feature type="domain" description="ABC transporter" evidence="5">
    <location>
        <begin position="6"/>
        <end position="240"/>
    </location>
</feature>